<protein>
    <submittedName>
        <fullName evidence="4">Acidic mammalian chitinase-like isoform X2</fullName>
    </submittedName>
</protein>
<dbReference type="Pfam" id="PF00704">
    <property type="entry name" value="Glyco_hydro_18"/>
    <property type="match status" value="1"/>
</dbReference>
<feature type="region of interest" description="Disordered" evidence="1">
    <location>
        <begin position="185"/>
        <end position="209"/>
    </location>
</feature>
<feature type="compositionally biased region" description="Polar residues" evidence="1">
    <location>
        <begin position="383"/>
        <end position="394"/>
    </location>
</feature>
<dbReference type="PROSITE" id="PS51910">
    <property type="entry name" value="GH18_2"/>
    <property type="match status" value="1"/>
</dbReference>
<dbReference type="GO" id="GO:0004568">
    <property type="term" value="F:chitinase activity"/>
    <property type="evidence" value="ECO:0007669"/>
    <property type="project" value="TreeGrafter"/>
</dbReference>
<dbReference type="GO" id="GO:0008061">
    <property type="term" value="F:chitin binding"/>
    <property type="evidence" value="ECO:0007669"/>
    <property type="project" value="InterPro"/>
</dbReference>
<organism evidence="4 5">
    <name type="scientific">Brachionus plicatilis</name>
    <name type="common">Marine rotifer</name>
    <name type="synonym">Brachionus muelleri</name>
    <dbReference type="NCBI Taxonomy" id="10195"/>
    <lineage>
        <taxon>Eukaryota</taxon>
        <taxon>Metazoa</taxon>
        <taxon>Spiralia</taxon>
        <taxon>Gnathifera</taxon>
        <taxon>Rotifera</taxon>
        <taxon>Eurotatoria</taxon>
        <taxon>Monogononta</taxon>
        <taxon>Pseudotrocha</taxon>
        <taxon>Ploima</taxon>
        <taxon>Brachionidae</taxon>
        <taxon>Brachionus</taxon>
    </lineage>
</organism>
<dbReference type="InterPro" id="IPR001223">
    <property type="entry name" value="Glyco_hydro18_cat"/>
</dbReference>
<evidence type="ECO:0000259" key="2">
    <source>
        <dbReference type="PROSITE" id="PS50940"/>
    </source>
</evidence>
<comment type="caution">
    <text evidence="4">The sequence shown here is derived from an EMBL/GenBank/DDBJ whole genome shotgun (WGS) entry which is preliminary data.</text>
</comment>
<dbReference type="PANTHER" id="PTHR11177">
    <property type="entry name" value="CHITINASE"/>
    <property type="match status" value="1"/>
</dbReference>
<feature type="domain" description="Chitin-binding type-2" evidence="2">
    <location>
        <begin position="117"/>
        <end position="180"/>
    </location>
</feature>
<dbReference type="Pfam" id="PF01607">
    <property type="entry name" value="CBM_14"/>
    <property type="match status" value="1"/>
</dbReference>
<dbReference type="InterPro" id="IPR002557">
    <property type="entry name" value="Chitin-bd_dom"/>
</dbReference>
<reference evidence="4 5" key="1">
    <citation type="journal article" date="2018" name="Sci. Rep.">
        <title>Genomic signatures of local adaptation to the degree of environmental predictability in rotifers.</title>
        <authorList>
            <person name="Franch-Gras L."/>
            <person name="Hahn C."/>
            <person name="Garcia-Roger E.M."/>
            <person name="Carmona M.J."/>
            <person name="Serra M."/>
            <person name="Gomez A."/>
        </authorList>
    </citation>
    <scope>NUCLEOTIDE SEQUENCE [LARGE SCALE GENOMIC DNA]</scope>
    <source>
        <strain evidence="4">HYR1</strain>
    </source>
</reference>
<dbReference type="GO" id="GO:0006032">
    <property type="term" value="P:chitin catabolic process"/>
    <property type="evidence" value="ECO:0007669"/>
    <property type="project" value="TreeGrafter"/>
</dbReference>
<keyword evidence="5" id="KW-1185">Reference proteome</keyword>
<name>A0A3M7QY55_BRAPC</name>
<gene>
    <name evidence="4" type="ORF">BpHYR1_018769</name>
</gene>
<dbReference type="AlphaFoldDB" id="A0A3M7QY55"/>
<dbReference type="STRING" id="10195.A0A3M7QY55"/>
<dbReference type="Gene3D" id="3.20.20.80">
    <property type="entry name" value="Glycosidases"/>
    <property type="match status" value="1"/>
</dbReference>
<sequence length="408" mass="46039">MLSCENWKEFWNEAQMVPYAKGKDNFPWAGYDNVKSMKIKAEYIIKEKLGGAMFWTIDLDDFTGKFCCQGFFPLIRTVKSVLEKEPKFMPPANICNSCPTQEYKTLKKKMRKRRSADDVCQEKGEGVWPDSSDCTKYFICRSMSTAWSEKKHETCYSGSYFDESGGQCKWVGQNNFDCEKILGQSSDDGAKSSSDKSSAKSELFGVPDPDTVVPAEEYTCKAEPPPTVDNSNNLKCFSCEAEGKNVNRCKRVPADDSSAIRCDSKKQKCFSKAVFNTKSKELVSFSRGCATLSDLEPAGGESADKGSGPSCYMKPNSMTRVCFEMCDKNMCNMQTDLRSEAIKKAAKLRTFGKICKRIRLRKKLNNRNNKKLKPRRKYKARTPSPSSSRGQSTKARFKLIIETNTCNF</sequence>
<dbReference type="GO" id="GO:0005975">
    <property type="term" value="P:carbohydrate metabolic process"/>
    <property type="evidence" value="ECO:0007669"/>
    <property type="project" value="InterPro"/>
</dbReference>
<evidence type="ECO:0000313" key="5">
    <source>
        <dbReference type="Proteomes" id="UP000276133"/>
    </source>
</evidence>
<feature type="region of interest" description="Disordered" evidence="1">
    <location>
        <begin position="364"/>
        <end position="394"/>
    </location>
</feature>
<dbReference type="InterPro" id="IPR050314">
    <property type="entry name" value="Glycosyl_Hydrlase_18"/>
</dbReference>
<evidence type="ECO:0000259" key="3">
    <source>
        <dbReference type="PROSITE" id="PS51910"/>
    </source>
</evidence>
<dbReference type="InterPro" id="IPR017853">
    <property type="entry name" value="GH"/>
</dbReference>
<proteinExistence type="predicted"/>
<dbReference type="GO" id="GO:0005576">
    <property type="term" value="C:extracellular region"/>
    <property type="evidence" value="ECO:0007669"/>
    <property type="project" value="InterPro"/>
</dbReference>
<dbReference type="OrthoDB" id="76388at2759"/>
<dbReference type="Proteomes" id="UP000276133">
    <property type="component" value="Unassembled WGS sequence"/>
</dbReference>
<evidence type="ECO:0000256" key="1">
    <source>
        <dbReference type="SAM" id="MobiDB-lite"/>
    </source>
</evidence>
<feature type="compositionally biased region" description="Basic and acidic residues" evidence="1">
    <location>
        <begin position="188"/>
        <end position="199"/>
    </location>
</feature>
<dbReference type="PANTHER" id="PTHR11177:SF188">
    <property type="entry name" value="ACIDIC MAMMALIAN CHITINASE"/>
    <property type="match status" value="1"/>
</dbReference>
<accession>A0A3M7QY55</accession>
<feature type="domain" description="GH18" evidence="3">
    <location>
        <begin position="1"/>
        <end position="85"/>
    </location>
</feature>
<dbReference type="SUPFAM" id="SSF57625">
    <property type="entry name" value="Invertebrate chitin-binding proteins"/>
    <property type="match status" value="1"/>
</dbReference>
<dbReference type="SMART" id="SM00494">
    <property type="entry name" value="ChtBD2"/>
    <property type="match status" value="1"/>
</dbReference>
<dbReference type="PROSITE" id="PS50940">
    <property type="entry name" value="CHIT_BIND_II"/>
    <property type="match status" value="1"/>
</dbReference>
<dbReference type="EMBL" id="REGN01004757">
    <property type="protein sequence ID" value="RNA16233.1"/>
    <property type="molecule type" value="Genomic_DNA"/>
</dbReference>
<feature type="compositionally biased region" description="Basic residues" evidence="1">
    <location>
        <begin position="364"/>
        <end position="380"/>
    </location>
</feature>
<dbReference type="InterPro" id="IPR036508">
    <property type="entry name" value="Chitin-bd_dom_sf"/>
</dbReference>
<evidence type="ECO:0000313" key="4">
    <source>
        <dbReference type="EMBL" id="RNA16233.1"/>
    </source>
</evidence>
<dbReference type="SUPFAM" id="SSF51445">
    <property type="entry name" value="(Trans)glycosidases"/>
    <property type="match status" value="1"/>
</dbReference>